<evidence type="ECO:0000259" key="1">
    <source>
        <dbReference type="Pfam" id="PF02036"/>
    </source>
</evidence>
<dbReference type="Proteomes" id="UP000886476">
    <property type="component" value="Unassembled WGS sequence"/>
</dbReference>
<dbReference type="EMBL" id="JABFDN010000001">
    <property type="protein sequence ID" value="NPU64298.1"/>
    <property type="molecule type" value="Genomic_DNA"/>
</dbReference>
<organism evidence="2 3">
    <name type="scientific">Bradyrhizobium aeschynomenes</name>
    <dbReference type="NCBI Taxonomy" id="2734909"/>
    <lineage>
        <taxon>Bacteria</taxon>
        <taxon>Pseudomonadati</taxon>
        <taxon>Pseudomonadota</taxon>
        <taxon>Alphaproteobacteria</taxon>
        <taxon>Hyphomicrobiales</taxon>
        <taxon>Nitrobacteraceae</taxon>
        <taxon>Bradyrhizobium</taxon>
    </lineage>
</organism>
<dbReference type="RefSeq" id="WP_172109357.1">
    <property type="nucleotide sequence ID" value="NZ_JABFDN010000001.1"/>
</dbReference>
<reference evidence="2" key="1">
    <citation type="submission" date="2020-05" db="EMBL/GenBank/DDBJ databases">
        <title>Nod-independent and nitrogen-fixing Bradyrhizobium aeschynomene sp. nov. isolated from nodules of Aeschynomene indica.</title>
        <authorList>
            <person name="Zhang Z."/>
        </authorList>
    </citation>
    <scope>NUCLEOTIDE SEQUENCE</scope>
    <source>
        <strain evidence="2">83012</strain>
    </source>
</reference>
<keyword evidence="3" id="KW-1185">Reference proteome</keyword>
<evidence type="ECO:0000313" key="2">
    <source>
        <dbReference type="EMBL" id="NPU64298.1"/>
    </source>
</evidence>
<dbReference type="InterPro" id="IPR036527">
    <property type="entry name" value="SCP2_sterol-bd_dom_sf"/>
</dbReference>
<dbReference type="Pfam" id="PF02036">
    <property type="entry name" value="SCP2"/>
    <property type="match status" value="1"/>
</dbReference>
<accession>A0ABX2C8F2</accession>
<proteinExistence type="predicted"/>
<dbReference type="Gene3D" id="3.30.1050.10">
    <property type="entry name" value="SCP2 sterol-binding domain"/>
    <property type="match status" value="1"/>
</dbReference>
<comment type="caution">
    <text evidence="2">The sequence shown here is derived from an EMBL/GenBank/DDBJ whole genome shotgun (WGS) entry which is preliminary data.</text>
</comment>
<sequence length="57" mass="6240">MQPGHVGKADLSITADATNWLRFLAKEISVARLILTRTLKLKGPVRLMAAFGKCFPS</sequence>
<feature type="domain" description="SCP2" evidence="1">
    <location>
        <begin position="5"/>
        <end position="53"/>
    </location>
</feature>
<dbReference type="SUPFAM" id="SSF55718">
    <property type="entry name" value="SCP-like"/>
    <property type="match status" value="1"/>
</dbReference>
<evidence type="ECO:0000313" key="3">
    <source>
        <dbReference type="Proteomes" id="UP000886476"/>
    </source>
</evidence>
<protein>
    <recommendedName>
        <fullName evidence="1">SCP2 domain-containing protein</fullName>
    </recommendedName>
</protein>
<name>A0ABX2C8F2_9BRAD</name>
<gene>
    <name evidence="2" type="ORF">HL667_04745</name>
</gene>
<dbReference type="InterPro" id="IPR003033">
    <property type="entry name" value="SCP2_sterol-bd_dom"/>
</dbReference>